<evidence type="ECO:0000256" key="6">
    <source>
        <dbReference type="ARBA" id="ARBA00023014"/>
    </source>
</evidence>
<dbReference type="EMBL" id="BMXR01000006">
    <property type="protein sequence ID" value="GGX57374.1"/>
    <property type="molecule type" value="Genomic_DNA"/>
</dbReference>
<comment type="cofactor">
    <cofactor evidence="9">
        <name>[2Fe-2S] cluster</name>
        <dbReference type="ChEBI" id="CHEBI:190135"/>
    </cofactor>
</comment>
<comment type="caution">
    <text evidence="10">The sequence shown here is derived from an EMBL/GenBank/DDBJ whole genome shotgun (WGS) entry which is preliminary data.</text>
</comment>
<evidence type="ECO:0000256" key="3">
    <source>
        <dbReference type="ARBA" id="ARBA00022714"/>
    </source>
</evidence>
<dbReference type="CDD" id="cd03081">
    <property type="entry name" value="TRX_Fd_NuoE_FDH_gamma"/>
    <property type="match status" value="1"/>
</dbReference>
<proteinExistence type="inferred from homology"/>
<reference evidence="10" key="2">
    <citation type="submission" date="2020-09" db="EMBL/GenBank/DDBJ databases">
        <authorList>
            <person name="Sun Q."/>
            <person name="Kim S."/>
        </authorList>
    </citation>
    <scope>NUCLEOTIDE SEQUENCE</scope>
    <source>
        <strain evidence="10">KCTC 22169</strain>
    </source>
</reference>
<dbReference type="Proteomes" id="UP000626148">
    <property type="component" value="Unassembled WGS sequence"/>
</dbReference>
<dbReference type="InterPro" id="IPR036249">
    <property type="entry name" value="Thioredoxin-like_sf"/>
</dbReference>
<dbReference type="PANTHER" id="PTHR10371:SF3">
    <property type="entry name" value="NADH DEHYDROGENASE [UBIQUINONE] FLAVOPROTEIN 2, MITOCHONDRIAL"/>
    <property type="match status" value="1"/>
</dbReference>
<evidence type="ECO:0000256" key="5">
    <source>
        <dbReference type="ARBA" id="ARBA00023004"/>
    </source>
</evidence>
<evidence type="ECO:0000256" key="2">
    <source>
        <dbReference type="ARBA" id="ARBA00019898"/>
    </source>
</evidence>
<dbReference type="PANTHER" id="PTHR10371">
    <property type="entry name" value="NADH DEHYDROGENASE UBIQUINONE FLAVOPROTEIN 2, MITOCHONDRIAL"/>
    <property type="match status" value="1"/>
</dbReference>
<keyword evidence="11" id="KW-1185">Reference proteome</keyword>
<name>A0A918NC22_9GAMM</name>
<accession>A0A918NC22</accession>
<keyword evidence="5" id="KW-0408">Iron</keyword>
<protein>
    <recommendedName>
        <fullName evidence="2">NADH-quinone oxidoreductase subunit E</fullName>
    </recommendedName>
    <alternativeName>
        <fullName evidence="7">NADH dehydrogenase I subunit E</fullName>
    </alternativeName>
    <alternativeName>
        <fullName evidence="8">NDH-1 subunit E</fullName>
    </alternativeName>
</protein>
<dbReference type="Gene3D" id="3.40.30.10">
    <property type="entry name" value="Glutaredoxin"/>
    <property type="match status" value="1"/>
</dbReference>
<dbReference type="AlphaFoldDB" id="A0A918NC22"/>
<evidence type="ECO:0000256" key="1">
    <source>
        <dbReference type="ARBA" id="ARBA00010643"/>
    </source>
</evidence>
<evidence type="ECO:0000256" key="8">
    <source>
        <dbReference type="ARBA" id="ARBA00032788"/>
    </source>
</evidence>
<evidence type="ECO:0000313" key="10">
    <source>
        <dbReference type="EMBL" id="GGX57374.1"/>
    </source>
</evidence>
<dbReference type="RefSeq" id="WP_189609331.1">
    <property type="nucleotide sequence ID" value="NZ_BMXR01000006.1"/>
</dbReference>
<keyword evidence="4" id="KW-0479">Metal-binding</keyword>
<dbReference type="Gene3D" id="1.10.10.1590">
    <property type="entry name" value="NADH-quinone oxidoreductase subunit E"/>
    <property type="match status" value="1"/>
</dbReference>
<dbReference type="Pfam" id="PF01257">
    <property type="entry name" value="2Fe-2S_thioredx"/>
    <property type="match status" value="1"/>
</dbReference>
<dbReference type="InterPro" id="IPR041921">
    <property type="entry name" value="NuoE_N"/>
</dbReference>
<keyword evidence="3" id="KW-0001">2Fe-2S</keyword>
<sequence>MHISAQDSSAGADLPRDWIQVEVAAHKAKPGPLLPILHSIRNRLGYIPEAAVPLIAEGLQITRAEVHGVISFYHDFNTHPVGRNRLQVCRAEACQARGCRSLEAHAQETLGIGYHQTTPDGEFTLEPVYCLGNCATGPSVRLNDDIHGRVTPKRLDALLDQATTQPLTLQPLAEEPES</sequence>
<dbReference type="GO" id="GO:0003954">
    <property type="term" value="F:NADH dehydrogenase activity"/>
    <property type="evidence" value="ECO:0007669"/>
    <property type="project" value="TreeGrafter"/>
</dbReference>
<dbReference type="PROSITE" id="PS01099">
    <property type="entry name" value="COMPLEX1_24K"/>
    <property type="match status" value="1"/>
</dbReference>
<organism evidence="10 11">
    <name type="scientific">Saccharospirillum salsuginis</name>
    <dbReference type="NCBI Taxonomy" id="418750"/>
    <lineage>
        <taxon>Bacteria</taxon>
        <taxon>Pseudomonadati</taxon>
        <taxon>Pseudomonadota</taxon>
        <taxon>Gammaproteobacteria</taxon>
        <taxon>Oceanospirillales</taxon>
        <taxon>Saccharospirillaceae</taxon>
        <taxon>Saccharospirillum</taxon>
    </lineage>
</organism>
<evidence type="ECO:0000256" key="4">
    <source>
        <dbReference type="ARBA" id="ARBA00022723"/>
    </source>
</evidence>
<dbReference type="GO" id="GO:0046872">
    <property type="term" value="F:metal ion binding"/>
    <property type="evidence" value="ECO:0007669"/>
    <property type="project" value="UniProtKB-KW"/>
</dbReference>
<dbReference type="GO" id="GO:0051537">
    <property type="term" value="F:2 iron, 2 sulfur cluster binding"/>
    <property type="evidence" value="ECO:0007669"/>
    <property type="project" value="UniProtKB-KW"/>
</dbReference>
<keyword evidence="6" id="KW-0411">Iron-sulfur</keyword>
<evidence type="ECO:0000256" key="9">
    <source>
        <dbReference type="ARBA" id="ARBA00034078"/>
    </source>
</evidence>
<gene>
    <name evidence="10" type="primary">fdsG</name>
    <name evidence="10" type="ORF">GCM10007392_26170</name>
</gene>
<dbReference type="InterPro" id="IPR002023">
    <property type="entry name" value="NuoE-like"/>
</dbReference>
<dbReference type="NCBIfam" id="NF004638">
    <property type="entry name" value="PRK05988.1"/>
    <property type="match status" value="1"/>
</dbReference>
<comment type="similarity">
    <text evidence="1">Belongs to the complex I 24 kDa subunit family.</text>
</comment>
<evidence type="ECO:0000313" key="11">
    <source>
        <dbReference type="Proteomes" id="UP000626148"/>
    </source>
</evidence>
<reference evidence="10" key="1">
    <citation type="journal article" date="2014" name="Int. J. Syst. Evol. Microbiol.">
        <title>Complete genome sequence of Corynebacterium casei LMG S-19264T (=DSM 44701T), isolated from a smear-ripened cheese.</title>
        <authorList>
            <consortium name="US DOE Joint Genome Institute (JGI-PGF)"/>
            <person name="Walter F."/>
            <person name="Albersmeier A."/>
            <person name="Kalinowski J."/>
            <person name="Ruckert C."/>
        </authorList>
    </citation>
    <scope>NUCLEOTIDE SEQUENCE</scope>
    <source>
        <strain evidence="10">KCTC 22169</strain>
    </source>
</reference>
<evidence type="ECO:0000256" key="7">
    <source>
        <dbReference type="ARBA" id="ARBA00031580"/>
    </source>
</evidence>
<dbReference type="SUPFAM" id="SSF52833">
    <property type="entry name" value="Thioredoxin-like"/>
    <property type="match status" value="1"/>
</dbReference>